<dbReference type="PANTHER" id="PTHR46513">
    <property type="entry name" value="VITELLOGENIN RECEPTOR-LIKE PROTEIN-RELATED-RELATED"/>
    <property type="match status" value="1"/>
</dbReference>
<dbReference type="WBParaSite" id="maker-unitig_31509-snap-gene-0.3-mRNA-1">
    <property type="protein sequence ID" value="maker-unitig_31509-snap-gene-0.3-mRNA-1"/>
    <property type="gene ID" value="maker-unitig_31509-snap-gene-0.3"/>
</dbReference>
<dbReference type="Proteomes" id="UP000095280">
    <property type="component" value="Unplaced"/>
</dbReference>
<dbReference type="Gene3D" id="2.120.10.30">
    <property type="entry name" value="TolB, C-terminal domain"/>
    <property type="match status" value="1"/>
</dbReference>
<organism evidence="2 3">
    <name type="scientific">Macrostomum lignano</name>
    <dbReference type="NCBI Taxonomy" id="282301"/>
    <lineage>
        <taxon>Eukaryota</taxon>
        <taxon>Metazoa</taxon>
        <taxon>Spiralia</taxon>
        <taxon>Lophotrochozoa</taxon>
        <taxon>Platyhelminthes</taxon>
        <taxon>Rhabditophora</taxon>
        <taxon>Macrostomorpha</taxon>
        <taxon>Macrostomida</taxon>
        <taxon>Macrostomidae</taxon>
        <taxon>Macrostomum</taxon>
    </lineage>
</organism>
<protein>
    <submittedName>
        <fullName evidence="3">EGF-like domain-containing protein</fullName>
    </submittedName>
</protein>
<proteinExistence type="predicted"/>
<dbReference type="InterPro" id="IPR050778">
    <property type="entry name" value="Cueball_EGF_LRP_Nidogen"/>
</dbReference>
<sequence>AATASCTAQTAATSGLRHSARAPPPCRTHRLPPCQTRLAAPRAAAPLRGACQVADECTEEFGTCDHRCRSTPTGPACSCLPGYLPDGKDGRRCRAVGAAKLLYSTQAGVRLLDSDTEGLTKLKLVKFLDFDSSRRLVFFHTATRQVGRLRLDRPAAPAEILMRDAVLDAIGLRLDPRACCSTWVPDAADARNNSGGVGVLLNVDHGRGLAADPARGLLYISLWCGARPGLYTLAHGRLRAAPAADWRPGAPDRLALDSEQGRLYWLDMELRGVFFRQAQRRAIWHMGSGYDGIPLGLAQFEDRLLWSDLRAGAVYSIDKFAGQPLKLVLPPEHSGSVLSAVVYHSVRQAL</sequence>
<feature type="region of interest" description="Disordered" evidence="1">
    <location>
        <begin position="1"/>
        <end position="24"/>
    </location>
</feature>
<dbReference type="CDD" id="cd00054">
    <property type="entry name" value="EGF_CA"/>
    <property type="match status" value="1"/>
</dbReference>
<dbReference type="SUPFAM" id="SSF63825">
    <property type="entry name" value="YWTD domain"/>
    <property type="match status" value="1"/>
</dbReference>
<evidence type="ECO:0000313" key="3">
    <source>
        <dbReference type="WBParaSite" id="maker-unitig_31509-snap-gene-0.3-mRNA-1"/>
    </source>
</evidence>
<dbReference type="AlphaFoldDB" id="A0A1I8FEH3"/>
<dbReference type="InterPro" id="IPR011042">
    <property type="entry name" value="6-blade_b-propeller_TolB-like"/>
</dbReference>
<name>A0A1I8FEH3_9PLAT</name>
<keyword evidence="2" id="KW-1185">Reference proteome</keyword>
<evidence type="ECO:0000256" key="1">
    <source>
        <dbReference type="SAM" id="MobiDB-lite"/>
    </source>
</evidence>
<dbReference type="SUPFAM" id="SSF57196">
    <property type="entry name" value="EGF/Laminin"/>
    <property type="match status" value="1"/>
</dbReference>
<accession>A0A1I8FEH3</accession>
<feature type="compositionally biased region" description="Low complexity" evidence="1">
    <location>
        <begin position="1"/>
        <end position="13"/>
    </location>
</feature>
<dbReference type="Gene3D" id="2.10.25.10">
    <property type="entry name" value="Laminin"/>
    <property type="match status" value="1"/>
</dbReference>
<reference evidence="3" key="1">
    <citation type="submission" date="2016-11" db="UniProtKB">
        <authorList>
            <consortium name="WormBaseParasite"/>
        </authorList>
    </citation>
    <scope>IDENTIFICATION</scope>
</reference>
<evidence type="ECO:0000313" key="2">
    <source>
        <dbReference type="Proteomes" id="UP000095280"/>
    </source>
</evidence>